<protein>
    <submittedName>
        <fullName evidence="1">Uncharacterized protein</fullName>
    </submittedName>
</protein>
<keyword evidence="2" id="KW-1185">Reference proteome</keyword>
<comment type="caution">
    <text evidence="1">The sequence shown here is derived from an EMBL/GenBank/DDBJ whole genome shotgun (WGS) entry which is preliminary data.</text>
</comment>
<evidence type="ECO:0000313" key="1">
    <source>
        <dbReference type="EMBL" id="GBL78269.1"/>
    </source>
</evidence>
<dbReference type="Proteomes" id="UP000499080">
    <property type="component" value="Unassembled WGS sequence"/>
</dbReference>
<dbReference type="AlphaFoldDB" id="A0A4Y2AG22"/>
<evidence type="ECO:0000313" key="2">
    <source>
        <dbReference type="Proteomes" id="UP000499080"/>
    </source>
</evidence>
<dbReference type="EMBL" id="BGPR01000015">
    <property type="protein sequence ID" value="GBL78269.1"/>
    <property type="molecule type" value="Genomic_DNA"/>
</dbReference>
<accession>A0A4Y2AG22</accession>
<reference evidence="1 2" key="1">
    <citation type="journal article" date="2019" name="Sci. Rep.">
        <title>Orb-weaving spider Araneus ventricosus genome elucidates the spidroin gene catalogue.</title>
        <authorList>
            <person name="Kono N."/>
            <person name="Nakamura H."/>
            <person name="Ohtoshi R."/>
            <person name="Moran D.A.P."/>
            <person name="Shinohara A."/>
            <person name="Yoshida Y."/>
            <person name="Fujiwara M."/>
            <person name="Mori M."/>
            <person name="Tomita M."/>
            <person name="Arakawa K."/>
        </authorList>
    </citation>
    <scope>NUCLEOTIDE SEQUENCE [LARGE SCALE GENOMIC DNA]</scope>
</reference>
<name>A0A4Y2AG22_ARAVE</name>
<gene>
    <name evidence="1" type="ORF">AVEN_42816_1</name>
</gene>
<sequence length="124" mass="13866">MCLNLKRGVGDDTQLWHPPPPCQYATPLEIQTRLVMFGHRRVLESAAAAISGGGRQHREAETPCDEFPKKNRADVCLFPIAGDTCRDEGRNILGFERKGVRDTTLPSPEDFPNIYTRCFFKGCG</sequence>
<organism evidence="1 2">
    <name type="scientific">Araneus ventricosus</name>
    <name type="common">Orbweaver spider</name>
    <name type="synonym">Epeira ventricosa</name>
    <dbReference type="NCBI Taxonomy" id="182803"/>
    <lineage>
        <taxon>Eukaryota</taxon>
        <taxon>Metazoa</taxon>
        <taxon>Ecdysozoa</taxon>
        <taxon>Arthropoda</taxon>
        <taxon>Chelicerata</taxon>
        <taxon>Arachnida</taxon>
        <taxon>Araneae</taxon>
        <taxon>Araneomorphae</taxon>
        <taxon>Entelegynae</taxon>
        <taxon>Araneoidea</taxon>
        <taxon>Araneidae</taxon>
        <taxon>Araneus</taxon>
    </lineage>
</organism>
<proteinExistence type="predicted"/>